<dbReference type="EMBL" id="JAPHNI010000620">
    <property type="protein sequence ID" value="KAJ8109374.1"/>
    <property type="molecule type" value="Genomic_DNA"/>
</dbReference>
<dbReference type="Proteomes" id="UP001153331">
    <property type="component" value="Unassembled WGS sequence"/>
</dbReference>
<name>A0ACC2I2D8_9PLEO</name>
<keyword evidence="2" id="KW-1185">Reference proteome</keyword>
<evidence type="ECO:0000313" key="1">
    <source>
        <dbReference type="EMBL" id="KAJ8109374.1"/>
    </source>
</evidence>
<proteinExistence type="predicted"/>
<evidence type="ECO:0000313" key="2">
    <source>
        <dbReference type="Proteomes" id="UP001153331"/>
    </source>
</evidence>
<gene>
    <name evidence="1" type="ORF">OPT61_g7504</name>
</gene>
<comment type="caution">
    <text evidence="1">The sequence shown here is derived from an EMBL/GenBank/DDBJ whole genome shotgun (WGS) entry which is preliminary data.</text>
</comment>
<reference evidence="1" key="1">
    <citation type="submission" date="2022-11" db="EMBL/GenBank/DDBJ databases">
        <title>Genome Sequence of Boeremia exigua.</title>
        <authorList>
            <person name="Buettner E."/>
        </authorList>
    </citation>
    <scope>NUCLEOTIDE SEQUENCE</scope>
    <source>
        <strain evidence="1">CU02</strain>
    </source>
</reference>
<organism evidence="1 2">
    <name type="scientific">Boeremia exigua</name>
    <dbReference type="NCBI Taxonomy" id="749465"/>
    <lineage>
        <taxon>Eukaryota</taxon>
        <taxon>Fungi</taxon>
        <taxon>Dikarya</taxon>
        <taxon>Ascomycota</taxon>
        <taxon>Pezizomycotina</taxon>
        <taxon>Dothideomycetes</taxon>
        <taxon>Pleosporomycetidae</taxon>
        <taxon>Pleosporales</taxon>
        <taxon>Pleosporineae</taxon>
        <taxon>Didymellaceae</taxon>
        <taxon>Boeremia</taxon>
    </lineage>
</organism>
<sequence>MDMVDQYRLYTARLGISFGSQVGSSFVLFIVLVLLTRSEKRKSLIFILNALCLLTNTVRVIFSSCYLTGNVMHPYSLLSGAFRATTTDLAVSITTNTLSFIVLALVMASLSLQVWVACVTTGNLQRIGIMGVTTAMALVSLGFKFAFMIATHIATVQVVDRGVDKLSACSWITQAVAILLYSCVFTWKLGYAIVQRRRLNMLQFGPMQIVFIMGCQTMFIPAIFSALQFYQPILDKVPEIGNMVLTVLCIFLPLSAIWAGVANDAAVAHRGRDGHHHLINSGFGQGSSATTSNSTATFDKSRQMSCSTCTYTKKGDDLEVPGYNSTGKRRMAEDDGIHIDQEYTVHHEAIPLDRV</sequence>
<accession>A0ACC2I2D8</accession>
<protein>
    <submittedName>
        <fullName evidence="1">Uncharacterized protein</fullName>
    </submittedName>
</protein>